<sequence>MVRWRVRSGKFDGVLAKYSADRTRSWTRQFGTADDDAADAYAEANLYLTVTPDGTQLSGLTGTDVFRTRFTSDGPNTLP</sequence>
<evidence type="ECO:0000313" key="2">
    <source>
        <dbReference type="Proteomes" id="UP000555407"/>
    </source>
</evidence>
<organism evidence="1 2">
    <name type="scientific">Kribbella shirazensis</name>
    <dbReference type="NCBI Taxonomy" id="1105143"/>
    <lineage>
        <taxon>Bacteria</taxon>
        <taxon>Bacillati</taxon>
        <taxon>Actinomycetota</taxon>
        <taxon>Actinomycetes</taxon>
        <taxon>Propionibacteriales</taxon>
        <taxon>Kribbellaceae</taxon>
        <taxon>Kribbella</taxon>
    </lineage>
</organism>
<dbReference type="RefSeq" id="WP_238350362.1">
    <property type="nucleotide sequence ID" value="NZ_JAASRO010000001.1"/>
</dbReference>
<gene>
    <name evidence="1" type="ORF">BJY22_002913</name>
</gene>
<dbReference type="AlphaFoldDB" id="A0A7X5VAF6"/>
<proteinExistence type="predicted"/>
<evidence type="ECO:0000313" key="1">
    <source>
        <dbReference type="EMBL" id="NIK57196.1"/>
    </source>
</evidence>
<protein>
    <submittedName>
        <fullName evidence="1">Uncharacterized protein</fullName>
    </submittedName>
</protein>
<accession>A0A7X5VAF6</accession>
<dbReference type="Proteomes" id="UP000555407">
    <property type="component" value="Unassembled WGS sequence"/>
</dbReference>
<reference evidence="1 2" key="1">
    <citation type="submission" date="2020-03" db="EMBL/GenBank/DDBJ databases">
        <title>Sequencing the genomes of 1000 actinobacteria strains.</title>
        <authorList>
            <person name="Klenk H.-P."/>
        </authorList>
    </citation>
    <scope>NUCLEOTIDE SEQUENCE [LARGE SCALE GENOMIC DNA]</scope>
    <source>
        <strain evidence="1 2">DSM 45490</strain>
    </source>
</reference>
<dbReference type="EMBL" id="JAASRO010000001">
    <property type="protein sequence ID" value="NIK57196.1"/>
    <property type="molecule type" value="Genomic_DNA"/>
</dbReference>
<name>A0A7X5VAF6_9ACTN</name>
<keyword evidence="2" id="KW-1185">Reference proteome</keyword>
<comment type="caution">
    <text evidence="1">The sequence shown here is derived from an EMBL/GenBank/DDBJ whole genome shotgun (WGS) entry which is preliminary data.</text>
</comment>